<comment type="caution">
    <text evidence="1">The sequence shown here is derived from an EMBL/GenBank/DDBJ whole genome shotgun (WGS) entry which is preliminary data.</text>
</comment>
<gene>
    <name evidence="1" type="ORF">tinsulaeT_29160</name>
</gene>
<proteinExistence type="predicted"/>
<reference evidence="1 2" key="1">
    <citation type="submission" date="2023-03" db="EMBL/GenBank/DDBJ databases">
        <title>Draft genome sequence of Thalassotalea insulae KCTC 62186T.</title>
        <authorList>
            <person name="Sawabe T."/>
        </authorList>
    </citation>
    <scope>NUCLEOTIDE SEQUENCE [LARGE SCALE GENOMIC DNA]</scope>
    <source>
        <strain evidence="1 2">KCTC 62186</strain>
    </source>
</reference>
<protein>
    <submittedName>
        <fullName evidence="1">Esterase</fullName>
    </submittedName>
</protein>
<sequence length="195" mass="22161">MNNLSILYLHGFNSSPQSLKAQLTEQYLAKYYPGVTFYCPQIGASPQAAIKQLEQLLTGNSEQNWCLMGSSLGGYFSTYLAEKYQLKAALINPAIRPFELLTDYIGRQQNPYTGEIYMVTEQYMQVLQALYNEKISKNRYLVMVQTGDEVLDYQQAVDKYQDSQVIVQSGGDHSFINYQTMLPDIMAFFGLPAHD</sequence>
<dbReference type="RefSeq" id="WP_284245489.1">
    <property type="nucleotide sequence ID" value="NZ_BSST01000001.1"/>
</dbReference>
<dbReference type="EMBL" id="BSST01000001">
    <property type="protein sequence ID" value="GLX79576.1"/>
    <property type="molecule type" value="Genomic_DNA"/>
</dbReference>
<evidence type="ECO:0000313" key="2">
    <source>
        <dbReference type="Proteomes" id="UP001157186"/>
    </source>
</evidence>
<organism evidence="1 2">
    <name type="scientific">Thalassotalea insulae</name>
    <dbReference type="NCBI Taxonomy" id="2056778"/>
    <lineage>
        <taxon>Bacteria</taxon>
        <taxon>Pseudomonadati</taxon>
        <taxon>Pseudomonadota</taxon>
        <taxon>Gammaproteobacteria</taxon>
        <taxon>Alteromonadales</taxon>
        <taxon>Colwelliaceae</taxon>
        <taxon>Thalassotalea</taxon>
    </lineage>
</organism>
<evidence type="ECO:0000313" key="1">
    <source>
        <dbReference type="EMBL" id="GLX79576.1"/>
    </source>
</evidence>
<dbReference type="PANTHER" id="PTHR35602">
    <property type="entry name" value="ESTERASE YQIA-RELATED"/>
    <property type="match status" value="1"/>
</dbReference>
<accession>A0ABQ6GY72</accession>
<keyword evidence="2" id="KW-1185">Reference proteome</keyword>
<dbReference type="InterPro" id="IPR008886">
    <property type="entry name" value="UPF0227/Esterase_YqiA"/>
</dbReference>
<dbReference type="Pfam" id="PF05728">
    <property type="entry name" value="UPF0227"/>
    <property type="match status" value="1"/>
</dbReference>
<dbReference type="PANTHER" id="PTHR35602:SF3">
    <property type="entry name" value="ESTERASE YQIA"/>
    <property type="match status" value="1"/>
</dbReference>
<dbReference type="InterPro" id="IPR029058">
    <property type="entry name" value="AB_hydrolase_fold"/>
</dbReference>
<dbReference type="SUPFAM" id="SSF53474">
    <property type="entry name" value="alpha/beta-Hydrolases"/>
    <property type="match status" value="1"/>
</dbReference>
<dbReference type="Gene3D" id="3.40.50.1820">
    <property type="entry name" value="alpha/beta hydrolase"/>
    <property type="match status" value="1"/>
</dbReference>
<name>A0ABQ6GY72_9GAMM</name>
<dbReference type="Proteomes" id="UP001157186">
    <property type="component" value="Unassembled WGS sequence"/>
</dbReference>